<keyword evidence="3" id="KW-1185">Reference proteome</keyword>
<dbReference type="EMBL" id="FOYJ01000002">
    <property type="protein sequence ID" value="SFR02329.1"/>
    <property type="molecule type" value="Genomic_DNA"/>
</dbReference>
<dbReference type="AlphaFoldDB" id="A0AAX2ENC3"/>
<accession>A0AAX2ENC3</accession>
<comment type="caution">
    <text evidence="1">The sequence shown here is derived from an EMBL/GenBank/DDBJ whole genome shotgun (WGS) entry which is preliminary data.</text>
</comment>
<evidence type="ECO:0000313" key="1">
    <source>
        <dbReference type="EMBL" id="SFR02329.1"/>
    </source>
</evidence>
<organism evidence="1 4">
    <name type="scientific">Kosakonia radicincitans</name>
    <dbReference type="NCBI Taxonomy" id="283686"/>
    <lineage>
        <taxon>Bacteria</taxon>
        <taxon>Pseudomonadati</taxon>
        <taxon>Pseudomonadota</taxon>
        <taxon>Gammaproteobacteria</taxon>
        <taxon>Enterobacterales</taxon>
        <taxon>Enterobacteriaceae</taxon>
        <taxon>Kosakonia</taxon>
    </lineage>
</organism>
<dbReference type="Proteomes" id="UP000199173">
    <property type="component" value="Unassembled WGS sequence"/>
</dbReference>
<gene>
    <name evidence="2" type="ORF">SAMN03159428_01373</name>
    <name evidence="1" type="ORF">SAMN03159514_00971</name>
</gene>
<evidence type="ECO:0000313" key="2">
    <source>
        <dbReference type="EMBL" id="SFT61248.1"/>
    </source>
</evidence>
<dbReference type="EMBL" id="FPAV01000002">
    <property type="protein sequence ID" value="SFT61248.1"/>
    <property type="molecule type" value="Genomic_DNA"/>
</dbReference>
<reference evidence="3 4" key="1">
    <citation type="submission" date="2016-10" db="EMBL/GenBank/DDBJ databases">
        <authorList>
            <person name="Varghese N."/>
            <person name="Submissions S."/>
        </authorList>
    </citation>
    <scope>NUCLEOTIDE SEQUENCE [LARGE SCALE GENOMIC DNA]</scope>
    <source>
        <strain evidence="2 3">NFIX06</strain>
        <strain evidence="1 4">NFIX08</strain>
    </source>
</reference>
<proteinExistence type="predicted"/>
<protein>
    <submittedName>
        <fullName evidence="1">Uncharacterized protein</fullName>
    </submittedName>
</protein>
<sequence length="41" mass="4812">MGLIRSNNKHYYYRNVNSSTIKLRVFFSNENRCQNGGGEED</sequence>
<evidence type="ECO:0000313" key="4">
    <source>
        <dbReference type="Proteomes" id="UP000199173"/>
    </source>
</evidence>
<name>A0AAX2ENC3_9ENTR</name>
<dbReference type="Proteomes" id="UP000198760">
    <property type="component" value="Unassembled WGS sequence"/>
</dbReference>
<evidence type="ECO:0000313" key="3">
    <source>
        <dbReference type="Proteomes" id="UP000198760"/>
    </source>
</evidence>